<dbReference type="Proteomes" id="UP000814128">
    <property type="component" value="Unassembled WGS sequence"/>
</dbReference>
<organism evidence="1 2">
    <name type="scientific">Vararia minispora EC-137</name>
    <dbReference type="NCBI Taxonomy" id="1314806"/>
    <lineage>
        <taxon>Eukaryota</taxon>
        <taxon>Fungi</taxon>
        <taxon>Dikarya</taxon>
        <taxon>Basidiomycota</taxon>
        <taxon>Agaricomycotina</taxon>
        <taxon>Agaricomycetes</taxon>
        <taxon>Russulales</taxon>
        <taxon>Lachnocladiaceae</taxon>
        <taxon>Vararia</taxon>
    </lineage>
</organism>
<proteinExistence type="predicted"/>
<accession>A0ACB8QCR6</accession>
<protein>
    <submittedName>
        <fullName evidence="1">Uncharacterized protein</fullName>
    </submittedName>
</protein>
<evidence type="ECO:0000313" key="2">
    <source>
        <dbReference type="Proteomes" id="UP000814128"/>
    </source>
</evidence>
<reference evidence="1" key="2">
    <citation type="journal article" date="2022" name="New Phytol.">
        <title>Evolutionary transition to the ectomycorrhizal habit in the genomes of a hyperdiverse lineage of mushroom-forming fungi.</title>
        <authorList>
            <person name="Looney B."/>
            <person name="Miyauchi S."/>
            <person name="Morin E."/>
            <person name="Drula E."/>
            <person name="Courty P.E."/>
            <person name="Kohler A."/>
            <person name="Kuo A."/>
            <person name="LaButti K."/>
            <person name="Pangilinan J."/>
            <person name="Lipzen A."/>
            <person name="Riley R."/>
            <person name="Andreopoulos W."/>
            <person name="He G."/>
            <person name="Johnson J."/>
            <person name="Nolan M."/>
            <person name="Tritt A."/>
            <person name="Barry K.W."/>
            <person name="Grigoriev I.V."/>
            <person name="Nagy L.G."/>
            <person name="Hibbett D."/>
            <person name="Henrissat B."/>
            <person name="Matheny P.B."/>
            <person name="Labbe J."/>
            <person name="Martin F.M."/>
        </authorList>
    </citation>
    <scope>NUCLEOTIDE SEQUENCE</scope>
    <source>
        <strain evidence="1">EC-137</strain>
    </source>
</reference>
<keyword evidence="2" id="KW-1185">Reference proteome</keyword>
<gene>
    <name evidence="1" type="ORF">K488DRAFT_56024</name>
</gene>
<dbReference type="EMBL" id="MU273665">
    <property type="protein sequence ID" value="KAI0029614.1"/>
    <property type="molecule type" value="Genomic_DNA"/>
</dbReference>
<name>A0ACB8QCR6_9AGAM</name>
<sequence>MPSTISRTRTARAATRWLSVQPVRRLISSLDFPFPAHPSHTGDVLAIASTDGSEHTLRLYDVARDRFEKAGSIVVLEPFERGGRGGEVTVAAFSPTRDMLALARNDDVVHVYDLRMLCSGRGPVHWFGHDDARDGNEWTGAGRFGVTQMEWVQEWRGGMDGQLGIVTGGGDGSVVLWDVLSSGKNPEELAGLDHGVGQFSLGDRAAGEKRLVVYVHSSLRAMY</sequence>
<comment type="caution">
    <text evidence="1">The sequence shown here is derived from an EMBL/GenBank/DDBJ whole genome shotgun (WGS) entry which is preliminary data.</text>
</comment>
<evidence type="ECO:0000313" key="1">
    <source>
        <dbReference type="EMBL" id="KAI0029614.1"/>
    </source>
</evidence>
<reference evidence="1" key="1">
    <citation type="submission" date="2021-02" db="EMBL/GenBank/DDBJ databases">
        <authorList>
            <consortium name="DOE Joint Genome Institute"/>
            <person name="Ahrendt S."/>
            <person name="Looney B.P."/>
            <person name="Miyauchi S."/>
            <person name="Morin E."/>
            <person name="Drula E."/>
            <person name="Courty P.E."/>
            <person name="Chicoki N."/>
            <person name="Fauchery L."/>
            <person name="Kohler A."/>
            <person name="Kuo A."/>
            <person name="Labutti K."/>
            <person name="Pangilinan J."/>
            <person name="Lipzen A."/>
            <person name="Riley R."/>
            <person name="Andreopoulos W."/>
            <person name="He G."/>
            <person name="Johnson J."/>
            <person name="Barry K.W."/>
            <person name="Grigoriev I.V."/>
            <person name="Nagy L."/>
            <person name="Hibbett D."/>
            <person name="Henrissat B."/>
            <person name="Matheny P.B."/>
            <person name="Labbe J."/>
            <person name="Martin F."/>
        </authorList>
    </citation>
    <scope>NUCLEOTIDE SEQUENCE</scope>
    <source>
        <strain evidence="1">EC-137</strain>
    </source>
</reference>